<dbReference type="InterPro" id="IPR021683">
    <property type="entry name" value="DUF3267"/>
</dbReference>
<dbReference type="Pfam" id="PF11667">
    <property type="entry name" value="DUF3267"/>
    <property type="match status" value="1"/>
</dbReference>
<evidence type="ECO:0000256" key="1">
    <source>
        <dbReference type="SAM" id="Phobius"/>
    </source>
</evidence>
<keyword evidence="1" id="KW-0812">Transmembrane</keyword>
<evidence type="ECO:0000313" key="2">
    <source>
        <dbReference type="EMBL" id="MBD1380712.1"/>
    </source>
</evidence>
<feature type="transmembrane region" description="Helical" evidence="1">
    <location>
        <begin position="131"/>
        <end position="153"/>
    </location>
</feature>
<organism evidence="2 3">
    <name type="scientific">Metabacillus arenae</name>
    <dbReference type="NCBI Taxonomy" id="2771434"/>
    <lineage>
        <taxon>Bacteria</taxon>
        <taxon>Bacillati</taxon>
        <taxon>Bacillota</taxon>
        <taxon>Bacilli</taxon>
        <taxon>Bacillales</taxon>
        <taxon>Bacillaceae</taxon>
        <taxon>Metabacillus</taxon>
    </lineage>
</organism>
<comment type="caution">
    <text evidence="2">The sequence shown here is derived from an EMBL/GenBank/DDBJ whole genome shotgun (WGS) entry which is preliminary data.</text>
</comment>
<feature type="transmembrane region" description="Helical" evidence="1">
    <location>
        <begin position="51"/>
        <end position="76"/>
    </location>
</feature>
<reference evidence="2" key="1">
    <citation type="submission" date="2020-09" db="EMBL/GenBank/DDBJ databases">
        <title>A novel bacterium of genus Bacillus, isolated from South China Sea.</title>
        <authorList>
            <person name="Huang H."/>
            <person name="Mo K."/>
            <person name="Hu Y."/>
        </authorList>
    </citation>
    <scope>NUCLEOTIDE SEQUENCE</scope>
    <source>
        <strain evidence="2">IB182487</strain>
    </source>
</reference>
<dbReference type="AlphaFoldDB" id="A0A926NMG3"/>
<feature type="transmembrane region" description="Helical" evidence="1">
    <location>
        <begin position="18"/>
        <end position="39"/>
    </location>
</feature>
<evidence type="ECO:0000313" key="3">
    <source>
        <dbReference type="Proteomes" id="UP000626844"/>
    </source>
</evidence>
<protein>
    <submittedName>
        <fullName evidence="2">DUF3267 domain-containing protein</fullName>
    </submittedName>
</protein>
<dbReference type="Proteomes" id="UP000626844">
    <property type="component" value="Unassembled WGS sequence"/>
</dbReference>
<gene>
    <name evidence="2" type="ORF">IC621_10770</name>
</gene>
<name>A0A926NMG3_9BACI</name>
<proteinExistence type="predicted"/>
<accession>A0A926NMG3</accession>
<keyword evidence="1" id="KW-1133">Transmembrane helix</keyword>
<sequence length="180" mass="21265">MNCWKTINLSKDFGFQRLLLISLITMISAFISFYVPLNFIHSNVQLQEDHFLLFMCFIFITFIVHKLLHFIVLIACGQKVSLKMEMLLFYPQLRIRACHSISKNLMLLSLVTPFVILTPIFLWASVYFPQYYHYFAMLAAFHTGCCVPDFIYIRQLVFAPKYSLVEEDKDDFEILIQNKH</sequence>
<dbReference type="EMBL" id="JACXAI010000011">
    <property type="protein sequence ID" value="MBD1380712.1"/>
    <property type="molecule type" value="Genomic_DNA"/>
</dbReference>
<keyword evidence="1" id="KW-0472">Membrane</keyword>
<feature type="transmembrane region" description="Helical" evidence="1">
    <location>
        <begin position="105"/>
        <end position="125"/>
    </location>
</feature>
<keyword evidence="3" id="KW-1185">Reference proteome</keyword>
<dbReference type="RefSeq" id="WP_191158303.1">
    <property type="nucleotide sequence ID" value="NZ_JACXAI010000011.1"/>
</dbReference>